<dbReference type="FunFam" id="3.40.50.300:FF:001549">
    <property type="entry name" value="SUV3p ATP-dependent RNA helicase"/>
    <property type="match status" value="1"/>
</dbReference>
<dbReference type="Pfam" id="PF12513">
    <property type="entry name" value="SUV3_C"/>
    <property type="match status" value="1"/>
</dbReference>
<dbReference type="EC" id="3.6.4.13" evidence="2"/>
<feature type="domain" description="Helicase ATP-binding" evidence="11">
    <location>
        <begin position="215"/>
        <end position="354"/>
    </location>
</feature>
<keyword evidence="3" id="KW-0547">Nucleotide-binding</keyword>
<keyword evidence="4" id="KW-0378">Hydrolase</keyword>
<dbReference type="STRING" id="931890.G8JQ92"/>
<dbReference type="PROSITE" id="PS51194">
    <property type="entry name" value="HELICASE_CTER"/>
    <property type="match status" value="1"/>
</dbReference>
<dbReference type="GO" id="GO:0000372">
    <property type="term" value="P:Group I intron splicing"/>
    <property type="evidence" value="ECO:0007669"/>
    <property type="project" value="EnsemblFungi"/>
</dbReference>
<dbReference type="FunCoup" id="G8JQ92">
    <property type="interactions" value="658"/>
</dbReference>
<dbReference type="KEGG" id="erc:Ecym_2529"/>
<dbReference type="InterPro" id="IPR001650">
    <property type="entry name" value="Helicase_C-like"/>
</dbReference>
<dbReference type="Pfam" id="PF22527">
    <property type="entry name" value="DEXQc_Suv3"/>
    <property type="match status" value="1"/>
</dbReference>
<dbReference type="Gene3D" id="1.20.272.40">
    <property type="match status" value="1"/>
</dbReference>
<dbReference type="GO" id="GO:0000965">
    <property type="term" value="P:mitochondrial RNA 3'-end processing"/>
    <property type="evidence" value="ECO:0007669"/>
    <property type="project" value="TreeGrafter"/>
</dbReference>
<evidence type="ECO:0000256" key="10">
    <source>
        <dbReference type="ARBA" id="ARBA00071444"/>
    </source>
</evidence>
<dbReference type="SUPFAM" id="SSF52540">
    <property type="entry name" value="P-loop containing nucleoside triphosphate hydrolases"/>
    <property type="match status" value="1"/>
</dbReference>
<dbReference type="GO" id="GO:0008859">
    <property type="term" value="F:exoribonuclease II activity"/>
    <property type="evidence" value="ECO:0007669"/>
    <property type="project" value="EnsemblFungi"/>
</dbReference>
<dbReference type="PANTHER" id="PTHR12131:SF1">
    <property type="entry name" value="ATP-DEPENDENT RNA HELICASE SUPV3L1, MITOCHONDRIAL-RELATED"/>
    <property type="match status" value="1"/>
</dbReference>
<gene>
    <name evidence="13" type="ordered locus">Ecym_2529</name>
</gene>
<evidence type="ECO:0000259" key="12">
    <source>
        <dbReference type="PROSITE" id="PS51194"/>
    </source>
</evidence>
<feature type="domain" description="Helicase C-terminal" evidence="12">
    <location>
        <begin position="349"/>
        <end position="540"/>
    </location>
</feature>
<dbReference type="CDD" id="cd17913">
    <property type="entry name" value="DEXQc_Suv3"/>
    <property type="match status" value="1"/>
</dbReference>
<dbReference type="GO" id="GO:0003724">
    <property type="term" value="F:RNA helicase activity"/>
    <property type="evidence" value="ECO:0007669"/>
    <property type="project" value="UniProtKB-EC"/>
</dbReference>
<dbReference type="EMBL" id="CP002498">
    <property type="protein sequence ID" value="AET38250.1"/>
    <property type="molecule type" value="Genomic_DNA"/>
</dbReference>
<dbReference type="PANTHER" id="PTHR12131">
    <property type="entry name" value="ATP-DEPENDENT RNA AND DNA HELICASE"/>
    <property type="match status" value="1"/>
</dbReference>
<evidence type="ECO:0000256" key="1">
    <source>
        <dbReference type="ARBA" id="ARBA00004173"/>
    </source>
</evidence>
<evidence type="ECO:0000259" key="11">
    <source>
        <dbReference type="PROSITE" id="PS51192"/>
    </source>
</evidence>
<evidence type="ECO:0000256" key="9">
    <source>
        <dbReference type="ARBA" id="ARBA00047984"/>
    </source>
</evidence>
<dbReference type="PROSITE" id="PS51192">
    <property type="entry name" value="HELICASE_ATP_BIND_1"/>
    <property type="match status" value="1"/>
</dbReference>
<dbReference type="InterPro" id="IPR022192">
    <property type="entry name" value="SUV3_C"/>
</dbReference>
<accession>G8JQ92</accession>
<evidence type="ECO:0000256" key="6">
    <source>
        <dbReference type="ARBA" id="ARBA00022840"/>
    </source>
</evidence>
<name>G8JQ92_ERECY</name>
<dbReference type="HOGENOM" id="CLU_010647_2_2_1"/>
<dbReference type="SMART" id="SM00490">
    <property type="entry name" value="HELICc"/>
    <property type="match status" value="1"/>
</dbReference>
<dbReference type="OMA" id="FCEMIIF"/>
<dbReference type="RefSeq" id="XP_003645067.1">
    <property type="nucleotide sequence ID" value="XM_003645019.1"/>
</dbReference>
<dbReference type="InParanoid" id="G8JQ92"/>
<dbReference type="InterPro" id="IPR044774">
    <property type="entry name" value="Suv3_DEXQc"/>
</dbReference>
<evidence type="ECO:0000256" key="5">
    <source>
        <dbReference type="ARBA" id="ARBA00022806"/>
    </source>
</evidence>
<dbReference type="InterPro" id="IPR027417">
    <property type="entry name" value="P-loop_NTPase"/>
</dbReference>
<protein>
    <recommendedName>
        <fullName evidence="10">ATP-dependent RNA helicase SUV3, mitochondrial</fullName>
        <ecNumber evidence="2">3.6.4.13</ecNumber>
    </recommendedName>
</protein>
<dbReference type="GO" id="GO:0045025">
    <property type="term" value="C:mitochondrial degradosome"/>
    <property type="evidence" value="ECO:0007669"/>
    <property type="project" value="EnsemblFungi"/>
</dbReference>
<keyword evidence="5" id="KW-0347">Helicase</keyword>
<keyword evidence="7" id="KW-0809">Transit peptide</keyword>
<keyword evidence="14" id="KW-1185">Reference proteome</keyword>
<organism evidence="13 14">
    <name type="scientific">Eremothecium cymbalariae (strain CBS 270.75 / DBVPG 7215 / KCTC 17166 / NRRL Y-17582)</name>
    <name type="common">Yeast</name>
    <dbReference type="NCBI Taxonomy" id="931890"/>
    <lineage>
        <taxon>Eukaryota</taxon>
        <taxon>Fungi</taxon>
        <taxon>Dikarya</taxon>
        <taxon>Ascomycota</taxon>
        <taxon>Saccharomycotina</taxon>
        <taxon>Saccharomycetes</taxon>
        <taxon>Saccharomycetales</taxon>
        <taxon>Saccharomycetaceae</taxon>
        <taxon>Eremothecium</taxon>
    </lineage>
</organism>
<dbReference type="Gene3D" id="3.40.50.300">
    <property type="entry name" value="P-loop containing nucleotide triphosphate hydrolases"/>
    <property type="match status" value="2"/>
</dbReference>
<dbReference type="GeneID" id="11470695"/>
<comment type="subcellular location">
    <subcellularLocation>
        <location evidence="1">Mitochondrion</location>
    </subcellularLocation>
</comment>
<evidence type="ECO:0000256" key="8">
    <source>
        <dbReference type="ARBA" id="ARBA00023128"/>
    </source>
</evidence>
<dbReference type="Pfam" id="PF00271">
    <property type="entry name" value="Helicase_C"/>
    <property type="match status" value="1"/>
</dbReference>
<comment type="catalytic activity">
    <reaction evidence="9">
        <text>ATP + H2O = ADP + phosphate + H(+)</text>
        <dbReference type="Rhea" id="RHEA:13065"/>
        <dbReference type="ChEBI" id="CHEBI:15377"/>
        <dbReference type="ChEBI" id="CHEBI:15378"/>
        <dbReference type="ChEBI" id="CHEBI:30616"/>
        <dbReference type="ChEBI" id="CHEBI:43474"/>
        <dbReference type="ChEBI" id="CHEBI:456216"/>
        <dbReference type="EC" id="3.6.4.13"/>
    </reaction>
</comment>
<evidence type="ECO:0000256" key="3">
    <source>
        <dbReference type="ARBA" id="ARBA00022741"/>
    </source>
</evidence>
<dbReference type="GO" id="GO:0000957">
    <property type="term" value="P:mitochondrial RNA catabolic process"/>
    <property type="evidence" value="ECO:0007669"/>
    <property type="project" value="EnsemblFungi"/>
</dbReference>
<evidence type="ECO:0000313" key="14">
    <source>
        <dbReference type="Proteomes" id="UP000006790"/>
    </source>
</evidence>
<evidence type="ECO:0000313" key="13">
    <source>
        <dbReference type="EMBL" id="AET38250.1"/>
    </source>
</evidence>
<dbReference type="CDD" id="cd18805">
    <property type="entry name" value="SF2_C_suv3"/>
    <property type="match status" value="1"/>
</dbReference>
<evidence type="ECO:0000256" key="7">
    <source>
        <dbReference type="ARBA" id="ARBA00022946"/>
    </source>
</evidence>
<dbReference type="Proteomes" id="UP000006790">
    <property type="component" value="Chromosome 2"/>
</dbReference>
<dbReference type="GO" id="GO:0006264">
    <property type="term" value="P:mitochondrial DNA replication"/>
    <property type="evidence" value="ECO:0007669"/>
    <property type="project" value="EnsemblFungi"/>
</dbReference>
<dbReference type="AlphaFoldDB" id="G8JQ92"/>
<dbReference type="eggNOG" id="KOG0953">
    <property type="taxonomic scope" value="Eukaryota"/>
</dbReference>
<dbReference type="SMART" id="SM00487">
    <property type="entry name" value="DEXDc"/>
    <property type="match status" value="1"/>
</dbReference>
<dbReference type="InterPro" id="IPR014001">
    <property type="entry name" value="Helicase_ATP-bd"/>
</dbReference>
<dbReference type="Gene3D" id="1.20.58.1080">
    <property type="match status" value="1"/>
</dbReference>
<keyword evidence="8" id="KW-0496">Mitochondrion</keyword>
<dbReference type="FunFam" id="3.40.50.300:FF:000269">
    <property type="entry name" value="ATP-dependent RNA helicase SUPV3L1, mitochondrial"/>
    <property type="match status" value="1"/>
</dbReference>
<dbReference type="InterPro" id="IPR055206">
    <property type="entry name" value="DEXQc_SUV3"/>
</dbReference>
<sequence length="727" mass="83486">MLNRAVVQTTAQIILRFSWSRTYIKRASLLPFQREDWFVKHHKFKQLPPAELKGLNEIKLIFQKKPSNIYTTNRTFRNALDESLLNIYNSEIHAFDKVELRAKRNTWKLLREELYKQLNLPSASKNYCFNLKDALSPQCTSELLLQLMHIDQISQGQWDSIIGGSSISKVQIYTHILRNHFNHIYEKEVLPFAHPSLSSKQKGLDISNPSEWYSGARKLKRKIVMHLGPTNSGKTYNALEKLKKATRGYYAGPLRLLAREVYDKFKQQNIRCNLLTGEEIINDLDHIGNKAGLTSGTVEMIPLNQEFDVVVLDEIQMLADEQRGWAWTNAFLGARSSEVHLCGERSVLPLIQKLVKITGDDLIVNEYSRLGKLVIESEPLSLGFSGLKKGDCLISFSKRKILNLKLKVERCTNYKVSVIYGSLPPETRIKQANMFNSGHSDILIASDAVGMGLNLSIKRIVFTESSKWNGAEMQPLEDPIIKQIGGRAGRYKPKDNSDVNPSKGYVTGLDDEILSAVRSGINAPITYLSSAIIWPTEEIITSALAKYQPGTKFSTLIENFNRDVTTKSNNLYTLADSSKKIEFIREYEKIEGLSLRDLIKLSYAPIRDSPLLKTTFLKFCHTIAKKQTKSLLNYALPLDKLNSKYIKNEDVALDFYEELHHIVMMFMWLNIRYPEYFIDRESAIDIKNHCEYIIYKKLEILSKNPYKKNLHTLGYTRRPNRRFLKKL</sequence>
<dbReference type="InterPro" id="IPR050699">
    <property type="entry name" value="RNA-DNA_Helicase"/>
</dbReference>
<evidence type="ECO:0000256" key="4">
    <source>
        <dbReference type="ARBA" id="ARBA00022801"/>
    </source>
</evidence>
<dbReference type="OrthoDB" id="6692397at2759"/>
<keyword evidence="6" id="KW-0067">ATP-binding</keyword>
<dbReference type="GO" id="GO:0005524">
    <property type="term" value="F:ATP binding"/>
    <property type="evidence" value="ECO:0007669"/>
    <property type="project" value="UniProtKB-KW"/>
</dbReference>
<evidence type="ECO:0000256" key="2">
    <source>
        <dbReference type="ARBA" id="ARBA00012552"/>
    </source>
</evidence>
<reference evidence="14" key="1">
    <citation type="journal article" date="2012" name="G3 (Bethesda)">
        <title>Pichia sorbitophila, an interspecies yeast hybrid reveals early steps of genome resolution following polyploidization.</title>
        <authorList>
            <person name="Leh Louis V."/>
            <person name="Despons L."/>
            <person name="Friedrich A."/>
            <person name="Martin T."/>
            <person name="Durrens P."/>
            <person name="Casaregola S."/>
            <person name="Neuveglise C."/>
            <person name="Fairhead C."/>
            <person name="Marck C."/>
            <person name="Cruz J.A."/>
            <person name="Straub M.L."/>
            <person name="Kugler V."/>
            <person name="Sacerdot C."/>
            <person name="Uzunov Z."/>
            <person name="Thierry A."/>
            <person name="Weiss S."/>
            <person name="Bleykasten C."/>
            <person name="De Montigny J."/>
            <person name="Jacques N."/>
            <person name="Jung P."/>
            <person name="Lemaire M."/>
            <person name="Mallet S."/>
            <person name="Morel G."/>
            <person name="Richard G.F."/>
            <person name="Sarkar A."/>
            <person name="Savel G."/>
            <person name="Schacherer J."/>
            <person name="Seret M.L."/>
            <person name="Talla E."/>
            <person name="Samson G."/>
            <person name="Jubin C."/>
            <person name="Poulain J."/>
            <person name="Vacherie B."/>
            <person name="Barbe V."/>
            <person name="Pelletier E."/>
            <person name="Sherman D.J."/>
            <person name="Westhof E."/>
            <person name="Weissenbach J."/>
            <person name="Baret P.V."/>
            <person name="Wincker P."/>
            <person name="Gaillardin C."/>
            <person name="Dujon B."/>
            <person name="Souciet J.L."/>
        </authorList>
    </citation>
    <scope>NUCLEOTIDE SEQUENCE [LARGE SCALE GENOMIC DNA]</scope>
    <source>
        <strain evidence="14">CBS 270.75 / DBVPG 7215 / KCTC 17166 / NRRL Y-17582</strain>
    </source>
</reference>
<proteinExistence type="predicted"/>